<accession>A0A1C6UUZ6</accession>
<feature type="compositionally biased region" description="Pro residues" evidence="1">
    <location>
        <begin position="394"/>
        <end position="403"/>
    </location>
</feature>
<feature type="region of interest" description="Disordered" evidence="1">
    <location>
        <begin position="202"/>
        <end position="224"/>
    </location>
</feature>
<gene>
    <name evidence="2" type="ORF">GA0070617_3627</name>
</gene>
<keyword evidence="3" id="KW-1185">Reference proteome</keyword>
<dbReference type="OrthoDB" id="5203049at2"/>
<reference evidence="2 3" key="1">
    <citation type="submission" date="2016-06" db="EMBL/GenBank/DDBJ databases">
        <authorList>
            <person name="Kjaerup R.B."/>
            <person name="Dalgaard T.S."/>
            <person name="Juul-Madsen H.R."/>
        </authorList>
    </citation>
    <scope>NUCLEOTIDE SEQUENCE [LARGE SCALE GENOMIC DNA]</scope>
    <source>
        <strain evidence="2 3">DSM 45577</strain>
    </source>
</reference>
<dbReference type="RefSeq" id="WP_091439501.1">
    <property type="nucleotide sequence ID" value="NZ_BMMJ01000013.1"/>
</dbReference>
<evidence type="ECO:0000313" key="2">
    <source>
        <dbReference type="EMBL" id="SCL57786.1"/>
    </source>
</evidence>
<organism evidence="2 3">
    <name type="scientific">Micromonospora yangpuensis</name>
    <dbReference type="NCBI Taxonomy" id="683228"/>
    <lineage>
        <taxon>Bacteria</taxon>
        <taxon>Bacillati</taxon>
        <taxon>Actinomycetota</taxon>
        <taxon>Actinomycetes</taxon>
        <taxon>Micromonosporales</taxon>
        <taxon>Micromonosporaceae</taxon>
        <taxon>Micromonospora</taxon>
    </lineage>
</organism>
<feature type="compositionally biased region" description="Basic and acidic residues" evidence="1">
    <location>
        <begin position="9"/>
        <end position="35"/>
    </location>
</feature>
<dbReference type="AlphaFoldDB" id="A0A1C6UUZ6"/>
<protein>
    <submittedName>
        <fullName evidence="2">Uncharacterized protein</fullName>
    </submittedName>
</protein>
<feature type="region of interest" description="Disordered" evidence="1">
    <location>
        <begin position="1"/>
        <end position="44"/>
    </location>
</feature>
<evidence type="ECO:0000313" key="3">
    <source>
        <dbReference type="Proteomes" id="UP000198937"/>
    </source>
</evidence>
<feature type="compositionally biased region" description="Low complexity" evidence="1">
    <location>
        <begin position="376"/>
        <end position="393"/>
    </location>
</feature>
<name>A0A1C6UUZ6_9ACTN</name>
<sequence>MDTQPRRTTWTDKHYAQALDTREPGNLPKQKDTDRVTINGHDTDIPTGKLLDNLRAQGRRDGGTEQVLLDALTRHGLTPIPHPAKPDHWRLPPSGDLVMWTDRIYAQALNSREPGNLPKSRDTDRITINGHDADIPTGALLNKLRAAGRITGGTEQVLLDALARHGLTPIPHPTKPDHWRLPPTGNRITWTDRIYAQALNTRTPGNLPKREDTDRVTINGHDADVPTGKLLDNLRAQGRRDGGTEQVLLDALARHGLTPIPHPTKPDHWRLPPTGDKVMRTDRIYAQALNTREPGNLPKSRDTDRITINGHDTDIPTGKLLNTLRTAGRRDGGTEQVLLDALARHGLTPIPHPTKPDHWRLPPAVSSIAALTSPHTTNPNRPATETTRPTTDPTTPPTKRPKR</sequence>
<evidence type="ECO:0000256" key="1">
    <source>
        <dbReference type="SAM" id="MobiDB-lite"/>
    </source>
</evidence>
<dbReference type="EMBL" id="FMIA01000002">
    <property type="protein sequence ID" value="SCL57786.1"/>
    <property type="molecule type" value="Genomic_DNA"/>
</dbReference>
<proteinExistence type="predicted"/>
<feature type="region of interest" description="Disordered" evidence="1">
    <location>
        <begin position="371"/>
        <end position="403"/>
    </location>
</feature>
<dbReference type="Proteomes" id="UP000198937">
    <property type="component" value="Unassembled WGS sequence"/>
</dbReference>
<dbReference type="STRING" id="683228.GA0070617_3627"/>
<feature type="region of interest" description="Disordered" evidence="1">
    <location>
        <begin position="292"/>
        <end position="311"/>
    </location>
</feature>